<dbReference type="EMBL" id="MU275845">
    <property type="protein sequence ID" value="KAI0052470.1"/>
    <property type="molecule type" value="Genomic_DNA"/>
</dbReference>
<sequence length="600" mass="65153">MSYMQRPEIAGSSASLLPRTPQPKPPVRGSQISLASSLSDKFSLTPNPAEWGAALTMSTPEPDDFLHNPDPKRDLRHDGGGHIFTSRGVTNLGCLFILAAGILMLLYAAPSSPQLTLSHPRPSAGYPIYSHFTRHEQSRLGGFNLGGMNATGQVAAFPNWPGLIDIATPQSAYTKPSYNDPTQQWELVFSDEFAVDGRTFNPGDDPYWEAVDLYYWQTGDLEWYDPKQATTKDGYLRLTLETAVPENNHNLSYVSGMIQSWNKFCFTGGLIEVSVQLPGSSTKGGLWPAVWTMGNLGRAGYGASLDGMWPYSYDTCDIGTLANQTMPGATVPEAAFTNGDPENNDQLSLLPGQRLSACTCPGESHPGPVHHDGSFVGRSAPEIDLFEALVGTTAAVSQSAQWAPFNAQYAWDNTTQNLKIVNPDVTVLNTYTGGAFQQTTSMMSNTNTDCYELEAGCFSIYGYEYQPSTSSDPGYITWVTNGTSVATIEGAGMGPDKAANISTRPITLEPMYIIMNLGLSNSFAHGVDLSTLNYPTTMLIDYVRVYQPSGSKNIGCDTPERPTAEYINAYPDAYANANFTLFGTPQYNQSIPRNKLIDAC</sequence>
<gene>
    <name evidence="1" type="ORF">FA95DRAFT_1601834</name>
</gene>
<reference evidence="1" key="2">
    <citation type="journal article" date="2022" name="New Phytol.">
        <title>Evolutionary transition to the ectomycorrhizal habit in the genomes of a hyperdiverse lineage of mushroom-forming fungi.</title>
        <authorList>
            <person name="Looney B."/>
            <person name="Miyauchi S."/>
            <person name="Morin E."/>
            <person name="Drula E."/>
            <person name="Courty P.E."/>
            <person name="Kohler A."/>
            <person name="Kuo A."/>
            <person name="LaButti K."/>
            <person name="Pangilinan J."/>
            <person name="Lipzen A."/>
            <person name="Riley R."/>
            <person name="Andreopoulos W."/>
            <person name="He G."/>
            <person name="Johnson J."/>
            <person name="Nolan M."/>
            <person name="Tritt A."/>
            <person name="Barry K.W."/>
            <person name="Grigoriev I.V."/>
            <person name="Nagy L.G."/>
            <person name="Hibbett D."/>
            <person name="Henrissat B."/>
            <person name="Matheny P.B."/>
            <person name="Labbe J."/>
            <person name="Martin F.M."/>
        </authorList>
    </citation>
    <scope>NUCLEOTIDE SEQUENCE</scope>
    <source>
        <strain evidence="1">FP105234-sp</strain>
    </source>
</reference>
<keyword evidence="1" id="KW-0378">Hydrolase</keyword>
<protein>
    <submittedName>
        <fullName evidence="1">Glycoside hydrolase family 16 protein</fullName>
    </submittedName>
</protein>
<organism evidence="1 2">
    <name type="scientific">Auriscalpium vulgare</name>
    <dbReference type="NCBI Taxonomy" id="40419"/>
    <lineage>
        <taxon>Eukaryota</taxon>
        <taxon>Fungi</taxon>
        <taxon>Dikarya</taxon>
        <taxon>Basidiomycota</taxon>
        <taxon>Agaricomycotina</taxon>
        <taxon>Agaricomycetes</taxon>
        <taxon>Russulales</taxon>
        <taxon>Auriscalpiaceae</taxon>
        <taxon>Auriscalpium</taxon>
    </lineage>
</organism>
<name>A0ACB8S980_9AGAM</name>
<evidence type="ECO:0000313" key="1">
    <source>
        <dbReference type="EMBL" id="KAI0052470.1"/>
    </source>
</evidence>
<dbReference type="Proteomes" id="UP000814033">
    <property type="component" value="Unassembled WGS sequence"/>
</dbReference>
<evidence type="ECO:0000313" key="2">
    <source>
        <dbReference type="Proteomes" id="UP000814033"/>
    </source>
</evidence>
<accession>A0ACB8S980</accession>
<keyword evidence="2" id="KW-1185">Reference proteome</keyword>
<reference evidence="1" key="1">
    <citation type="submission" date="2021-02" db="EMBL/GenBank/DDBJ databases">
        <authorList>
            <consortium name="DOE Joint Genome Institute"/>
            <person name="Ahrendt S."/>
            <person name="Looney B.P."/>
            <person name="Miyauchi S."/>
            <person name="Morin E."/>
            <person name="Drula E."/>
            <person name="Courty P.E."/>
            <person name="Chicoki N."/>
            <person name="Fauchery L."/>
            <person name="Kohler A."/>
            <person name="Kuo A."/>
            <person name="Labutti K."/>
            <person name="Pangilinan J."/>
            <person name="Lipzen A."/>
            <person name="Riley R."/>
            <person name="Andreopoulos W."/>
            <person name="He G."/>
            <person name="Johnson J."/>
            <person name="Barry K.W."/>
            <person name="Grigoriev I.V."/>
            <person name="Nagy L."/>
            <person name="Hibbett D."/>
            <person name="Henrissat B."/>
            <person name="Matheny P.B."/>
            <person name="Labbe J."/>
            <person name="Martin F."/>
        </authorList>
    </citation>
    <scope>NUCLEOTIDE SEQUENCE</scope>
    <source>
        <strain evidence="1">FP105234-sp</strain>
    </source>
</reference>
<comment type="caution">
    <text evidence="1">The sequence shown here is derived from an EMBL/GenBank/DDBJ whole genome shotgun (WGS) entry which is preliminary data.</text>
</comment>
<proteinExistence type="predicted"/>